<dbReference type="GO" id="GO:0046872">
    <property type="term" value="F:metal ion binding"/>
    <property type="evidence" value="ECO:0007669"/>
    <property type="project" value="UniProtKB-KW"/>
</dbReference>
<dbReference type="PROSITE" id="PS01302">
    <property type="entry name" value="UPF0758"/>
    <property type="match status" value="1"/>
</dbReference>
<dbReference type="GO" id="GO:0008237">
    <property type="term" value="F:metallopeptidase activity"/>
    <property type="evidence" value="ECO:0007669"/>
    <property type="project" value="UniProtKB-KW"/>
</dbReference>
<evidence type="ECO:0000259" key="8">
    <source>
        <dbReference type="PROSITE" id="PS50249"/>
    </source>
</evidence>
<evidence type="ECO:0000256" key="4">
    <source>
        <dbReference type="ARBA" id="ARBA00022801"/>
    </source>
</evidence>
<accession>A0A412AW89</accession>
<dbReference type="AlphaFoldDB" id="A0A412AW89"/>
<keyword evidence="6" id="KW-0482">Metalloprotease</keyword>
<feature type="domain" description="MPN" evidence="8">
    <location>
        <begin position="102"/>
        <end position="224"/>
    </location>
</feature>
<proteinExistence type="inferred from homology"/>
<gene>
    <name evidence="9" type="ORF">DWY99_09335</name>
</gene>
<evidence type="ECO:0000256" key="3">
    <source>
        <dbReference type="ARBA" id="ARBA00022723"/>
    </source>
</evidence>
<name>A0A412AW89_9FIRM</name>
<evidence type="ECO:0000256" key="5">
    <source>
        <dbReference type="ARBA" id="ARBA00022833"/>
    </source>
</evidence>
<evidence type="ECO:0000256" key="1">
    <source>
        <dbReference type="ARBA" id="ARBA00010243"/>
    </source>
</evidence>
<sequence length="251" mass="27599">MKKTSLHDGHRDRLREKFIRHGLSSLEPHEVVELMLYAAVPRKDMNPLAHELLEGFGSFPALLDAPIEELMKYKGIGRGSAITIKLFSAIGRFYIESKADKGPTSMEEVIDIILSKFTGRSNEAVVLTLLDGKGKVLYCGVVTEGTANSCDVYLRRIVGLAASYDATQAILAHNHPSGFALPSRTDLQTTVRVKEALALVNVTLIDHMIVADGDYVSMAQDEGKLHTGIFDIGDEYDTPLGRKAVADWEEK</sequence>
<dbReference type="InterPro" id="IPR046778">
    <property type="entry name" value="UPF0758_N"/>
</dbReference>
<keyword evidence="2" id="KW-0645">Protease</keyword>
<dbReference type="InterPro" id="IPR001405">
    <property type="entry name" value="UPF0758"/>
</dbReference>
<dbReference type="Pfam" id="PF04002">
    <property type="entry name" value="RadC"/>
    <property type="match status" value="1"/>
</dbReference>
<evidence type="ECO:0000313" key="10">
    <source>
        <dbReference type="Proteomes" id="UP000284751"/>
    </source>
</evidence>
<comment type="similarity">
    <text evidence="1 7">Belongs to the UPF0758 family.</text>
</comment>
<dbReference type="InterPro" id="IPR025657">
    <property type="entry name" value="RadC_JAB"/>
</dbReference>
<keyword evidence="5" id="KW-0862">Zinc</keyword>
<dbReference type="CDD" id="cd08071">
    <property type="entry name" value="MPN_DUF2466"/>
    <property type="match status" value="1"/>
</dbReference>
<dbReference type="SUPFAM" id="SSF47781">
    <property type="entry name" value="RuvA domain 2-like"/>
    <property type="match status" value="1"/>
</dbReference>
<dbReference type="GO" id="GO:0006508">
    <property type="term" value="P:proteolysis"/>
    <property type="evidence" value="ECO:0007669"/>
    <property type="project" value="UniProtKB-KW"/>
</dbReference>
<evidence type="ECO:0000256" key="7">
    <source>
        <dbReference type="RuleBase" id="RU003797"/>
    </source>
</evidence>
<evidence type="ECO:0000256" key="6">
    <source>
        <dbReference type="ARBA" id="ARBA00023049"/>
    </source>
</evidence>
<dbReference type="PROSITE" id="PS50249">
    <property type="entry name" value="MPN"/>
    <property type="match status" value="1"/>
</dbReference>
<organism evidence="9 10">
    <name type="scientific">[Clostridium] leptum</name>
    <dbReference type="NCBI Taxonomy" id="1535"/>
    <lineage>
        <taxon>Bacteria</taxon>
        <taxon>Bacillati</taxon>
        <taxon>Bacillota</taxon>
        <taxon>Clostridia</taxon>
        <taxon>Eubacteriales</taxon>
        <taxon>Oscillospiraceae</taxon>
        <taxon>Oscillospiraceae incertae sedis</taxon>
    </lineage>
</organism>
<reference evidence="9 10" key="1">
    <citation type="submission" date="2018-08" db="EMBL/GenBank/DDBJ databases">
        <title>A genome reference for cultivated species of the human gut microbiota.</title>
        <authorList>
            <person name="Zou Y."/>
            <person name="Xue W."/>
            <person name="Luo G."/>
        </authorList>
    </citation>
    <scope>NUCLEOTIDE SEQUENCE [LARGE SCALE GENOMIC DNA]</scope>
    <source>
        <strain evidence="9 10">AF28-26</strain>
    </source>
</reference>
<evidence type="ECO:0000256" key="2">
    <source>
        <dbReference type="ARBA" id="ARBA00022670"/>
    </source>
</evidence>
<keyword evidence="3" id="KW-0479">Metal-binding</keyword>
<protein>
    <submittedName>
        <fullName evidence="9">DNA repair protein RadC</fullName>
    </submittedName>
</protein>
<dbReference type="Proteomes" id="UP000284751">
    <property type="component" value="Unassembled WGS sequence"/>
</dbReference>
<dbReference type="Pfam" id="PF20582">
    <property type="entry name" value="UPF0758_N"/>
    <property type="match status" value="1"/>
</dbReference>
<dbReference type="PANTHER" id="PTHR30471">
    <property type="entry name" value="DNA REPAIR PROTEIN RADC"/>
    <property type="match status" value="1"/>
</dbReference>
<keyword evidence="4" id="KW-0378">Hydrolase</keyword>
<dbReference type="InterPro" id="IPR020891">
    <property type="entry name" value="UPF0758_CS"/>
</dbReference>
<dbReference type="NCBIfam" id="TIGR00608">
    <property type="entry name" value="radc"/>
    <property type="match status" value="1"/>
</dbReference>
<dbReference type="SUPFAM" id="SSF102712">
    <property type="entry name" value="JAB1/MPN domain"/>
    <property type="match status" value="1"/>
</dbReference>
<comment type="caution">
    <text evidence="9">The sequence shown here is derived from an EMBL/GenBank/DDBJ whole genome shotgun (WGS) entry which is preliminary data.</text>
</comment>
<dbReference type="Gene3D" id="3.40.140.10">
    <property type="entry name" value="Cytidine Deaminase, domain 2"/>
    <property type="match status" value="1"/>
</dbReference>
<dbReference type="EMBL" id="QRTC01000036">
    <property type="protein sequence ID" value="RGQ38958.1"/>
    <property type="molecule type" value="Genomic_DNA"/>
</dbReference>
<dbReference type="InterPro" id="IPR037518">
    <property type="entry name" value="MPN"/>
</dbReference>
<dbReference type="Gene3D" id="1.10.150.20">
    <property type="entry name" value="5' to 3' exonuclease, C-terminal subdomain"/>
    <property type="match status" value="1"/>
</dbReference>
<dbReference type="InterPro" id="IPR010994">
    <property type="entry name" value="RuvA_2-like"/>
</dbReference>
<dbReference type="PANTHER" id="PTHR30471:SF3">
    <property type="entry name" value="UPF0758 PROTEIN YEES-RELATED"/>
    <property type="match status" value="1"/>
</dbReference>
<evidence type="ECO:0000313" key="9">
    <source>
        <dbReference type="EMBL" id="RGQ38958.1"/>
    </source>
</evidence>